<comment type="caution">
    <text evidence="11">The sequence shown here is derived from an EMBL/GenBank/DDBJ whole genome shotgun (WGS) entry which is preliminary data.</text>
</comment>
<dbReference type="EMBL" id="JBCEZU010000013">
    <property type="protein sequence ID" value="KAK9539775.1"/>
    <property type="molecule type" value="Genomic_DNA"/>
</dbReference>
<sequence length="73" mass="8103">MSGLFAGLLRARRALARRPGVMIQQRASSIRGKPPKNKIGPAKTMFVLTVMTLTILGPAGWILSHLDEYKTRR</sequence>
<dbReference type="CDD" id="cd00930">
    <property type="entry name" value="Cyt_c_Oxidase_VIII"/>
    <property type="match status" value="1"/>
</dbReference>
<dbReference type="Pfam" id="PF02285">
    <property type="entry name" value="COX8"/>
    <property type="match status" value="1"/>
</dbReference>
<accession>A0AAW1FZS3</accession>
<feature type="transmembrane region" description="Helical" evidence="10">
    <location>
        <begin position="40"/>
        <end position="63"/>
    </location>
</feature>
<dbReference type="SUPFAM" id="SSF81431">
    <property type="entry name" value="Mitochondrial cytochrome c oxidase subunit VIIIb (aka IX)"/>
    <property type="match status" value="1"/>
</dbReference>
<evidence type="ECO:0000256" key="6">
    <source>
        <dbReference type="ARBA" id="ARBA00022946"/>
    </source>
</evidence>
<evidence type="ECO:0000256" key="10">
    <source>
        <dbReference type="SAM" id="Phobius"/>
    </source>
</evidence>
<keyword evidence="7 10" id="KW-1133">Transmembrane helix</keyword>
<keyword evidence="12" id="KW-1185">Reference proteome</keyword>
<dbReference type="InterPro" id="IPR036548">
    <property type="entry name" value="Cyt_c_oxidase_su8_sf"/>
</dbReference>
<dbReference type="PANTHER" id="PTHR16717">
    <property type="entry name" value="CYTOCHROME C OXIDASE POLYPEPTIDE VIII"/>
    <property type="match status" value="1"/>
</dbReference>
<comment type="pathway">
    <text evidence="2">Energy metabolism; oxidative phosphorylation.</text>
</comment>
<name>A0AAW1FZS3_ZOAVI</name>
<dbReference type="Proteomes" id="UP001488805">
    <property type="component" value="Unassembled WGS sequence"/>
</dbReference>
<organism evidence="11 12">
    <name type="scientific">Zoarces viviparus</name>
    <name type="common">Viviparous eelpout</name>
    <name type="synonym">Blennius viviparus</name>
    <dbReference type="NCBI Taxonomy" id="48416"/>
    <lineage>
        <taxon>Eukaryota</taxon>
        <taxon>Metazoa</taxon>
        <taxon>Chordata</taxon>
        <taxon>Craniata</taxon>
        <taxon>Vertebrata</taxon>
        <taxon>Euteleostomi</taxon>
        <taxon>Actinopterygii</taxon>
        <taxon>Neopterygii</taxon>
        <taxon>Teleostei</taxon>
        <taxon>Neoteleostei</taxon>
        <taxon>Acanthomorphata</taxon>
        <taxon>Eupercaria</taxon>
        <taxon>Perciformes</taxon>
        <taxon>Cottioidei</taxon>
        <taxon>Zoarcales</taxon>
        <taxon>Zoarcidae</taxon>
        <taxon>Zoarcinae</taxon>
        <taxon>Zoarces</taxon>
    </lineage>
</organism>
<reference evidence="11 12" key="1">
    <citation type="journal article" date="2024" name="Genome Biol. Evol.">
        <title>Chromosome-level genome assembly of the viviparous eelpout Zoarces viviparus.</title>
        <authorList>
            <person name="Fuhrmann N."/>
            <person name="Brasseur M.V."/>
            <person name="Bakowski C.E."/>
            <person name="Podsiadlowski L."/>
            <person name="Prost S."/>
            <person name="Krehenwinkel H."/>
            <person name="Mayer C."/>
        </authorList>
    </citation>
    <scope>NUCLEOTIDE SEQUENCE [LARGE SCALE GENOMIC DNA]</scope>
    <source>
        <strain evidence="11">NO-MEL_2022_Ind0_liver</strain>
    </source>
</reference>
<dbReference type="PANTHER" id="PTHR16717:SF7">
    <property type="entry name" value="CYTOCHROME C OXIDASE SUBUNIT 8A, MITOCHONDRIAL-LIKE"/>
    <property type="match status" value="1"/>
</dbReference>
<comment type="subcellular location">
    <subcellularLocation>
        <location evidence="1">Mitochondrion inner membrane</location>
        <topology evidence="1">Single-pass membrane protein</topology>
    </subcellularLocation>
</comment>
<dbReference type="Gene3D" id="4.10.81.10">
    <property type="entry name" value="Cytochrome c oxidase, subunit 8"/>
    <property type="match status" value="1"/>
</dbReference>
<evidence type="ECO:0000256" key="8">
    <source>
        <dbReference type="ARBA" id="ARBA00023128"/>
    </source>
</evidence>
<evidence type="ECO:0000313" key="11">
    <source>
        <dbReference type="EMBL" id="KAK9539775.1"/>
    </source>
</evidence>
<dbReference type="FunFam" id="4.10.81.10:FF:000001">
    <property type="entry name" value="Cytochrome c oxidase subunit 8B, mitochondrial"/>
    <property type="match status" value="1"/>
</dbReference>
<dbReference type="GO" id="GO:0005743">
    <property type="term" value="C:mitochondrial inner membrane"/>
    <property type="evidence" value="ECO:0007669"/>
    <property type="project" value="UniProtKB-SubCell"/>
</dbReference>
<keyword evidence="4 10" id="KW-0812">Transmembrane</keyword>
<comment type="similarity">
    <text evidence="3">Belongs to the cytochrome c oxidase VIII family.</text>
</comment>
<protein>
    <submittedName>
        <fullName evidence="11">Uncharacterized protein</fullName>
    </submittedName>
</protein>
<keyword evidence="6" id="KW-0809">Transit peptide</keyword>
<keyword evidence="5" id="KW-0999">Mitochondrion inner membrane</keyword>
<evidence type="ECO:0000256" key="2">
    <source>
        <dbReference type="ARBA" id="ARBA00004673"/>
    </source>
</evidence>
<evidence type="ECO:0000256" key="4">
    <source>
        <dbReference type="ARBA" id="ARBA00022692"/>
    </source>
</evidence>
<evidence type="ECO:0000256" key="7">
    <source>
        <dbReference type="ARBA" id="ARBA00022989"/>
    </source>
</evidence>
<evidence type="ECO:0000256" key="9">
    <source>
        <dbReference type="ARBA" id="ARBA00023136"/>
    </source>
</evidence>
<evidence type="ECO:0000256" key="1">
    <source>
        <dbReference type="ARBA" id="ARBA00004434"/>
    </source>
</evidence>
<evidence type="ECO:0000313" key="12">
    <source>
        <dbReference type="Proteomes" id="UP001488805"/>
    </source>
</evidence>
<dbReference type="GO" id="GO:0045277">
    <property type="term" value="C:respiratory chain complex IV"/>
    <property type="evidence" value="ECO:0007669"/>
    <property type="project" value="InterPro"/>
</dbReference>
<dbReference type="GO" id="GO:0006123">
    <property type="term" value="P:mitochondrial electron transport, cytochrome c to oxygen"/>
    <property type="evidence" value="ECO:0007669"/>
    <property type="project" value="InterPro"/>
</dbReference>
<dbReference type="AlphaFoldDB" id="A0AAW1FZS3"/>
<evidence type="ECO:0000256" key="5">
    <source>
        <dbReference type="ARBA" id="ARBA00022792"/>
    </source>
</evidence>
<proteinExistence type="inferred from homology"/>
<keyword evidence="8" id="KW-0496">Mitochondrion</keyword>
<evidence type="ECO:0000256" key="3">
    <source>
        <dbReference type="ARBA" id="ARBA00010117"/>
    </source>
</evidence>
<keyword evidence="9 10" id="KW-0472">Membrane</keyword>
<dbReference type="InterPro" id="IPR003205">
    <property type="entry name" value="Cyt_c_oxidase_su8"/>
</dbReference>
<gene>
    <name evidence="11" type="ORF">VZT92_002275</name>
</gene>